<evidence type="ECO:0000259" key="1">
    <source>
        <dbReference type="Pfam" id="PF00534"/>
    </source>
</evidence>
<evidence type="ECO:0000259" key="2">
    <source>
        <dbReference type="Pfam" id="PF13439"/>
    </source>
</evidence>
<dbReference type="AlphaFoldDB" id="A0A223P4S5"/>
<sequence>MKTNTNLEFDILLLGDGPLKADFELLGKTMVLSDITRQHTYPVRIKKKLLSINQQQLDKRAVSQLAKQKYDLVYGNTIASLPLLSLFKKRHAVKTLCCIHELSYVLNYFFSKAYLHENLGLTDSIIAVSKAVKENLVNEFNVPAEKINLHYEFIAIEDAGVKSNNCGKAALDITEEAFVIGMGGTPEWRKGTDLVIPLALKLTEQYPELKFKIIWLGAGDNHPFVKQLLYDARKCGIENRLVFLESTPEPLPFIKLFDVFVLLSREDPFPLIVLEAAFLKKPVIAFENSGGIPELLKQGAGLAAPYLNISKMATLIYTLSQDAELIAKTGNKANQLVVDHYNTNVVAPGIYAEINKLIESV</sequence>
<dbReference type="EMBL" id="CP022743">
    <property type="protein sequence ID" value="ASU36801.1"/>
    <property type="molecule type" value="Genomic_DNA"/>
</dbReference>
<feature type="domain" description="Glycosyl transferase family 1" evidence="1">
    <location>
        <begin position="171"/>
        <end position="334"/>
    </location>
</feature>
<organism evidence="3 4">
    <name type="scientific">Mucilaginibacter xinganensis</name>
    <dbReference type="NCBI Taxonomy" id="1234841"/>
    <lineage>
        <taxon>Bacteria</taxon>
        <taxon>Pseudomonadati</taxon>
        <taxon>Bacteroidota</taxon>
        <taxon>Sphingobacteriia</taxon>
        <taxon>Sphingobacteriales</taxon>
        <taxon>Sphingobacteriaceae</taxon>
        <taxon>Mucilaginibacter</taxon>
    </lineage>
</organism>
<proteinExistence type="predicted"/>
<dbReference type="KEGG" id="muc:MuYL_4918"/>
<evidence type="ECO:0008006" key="5">
    <source>
        <dbReference type="Google" id="ProtNLM"/>
    </source>
</evidence>
<reference evidence="3 4" key="1">
    <citation type="submission" date="2017-08" db="EMBL/GenBank/DDBJ databases">
        <title>Complete genome sequence of Mucilaginibacter sp. strain BJC16-A31.</title>
        <authorList>
            <consortium name="Henan University of Science and Technology"/>
            <person name="You X."/>
        </authorList>
    </citation>
    <scope>NUCLEOTIDE SEQUENCE [LARGE SCALE GENOMIC DNA]</scope>
    <source>
        <strain evidence="3 4">BJC16-A31</strain>
    </source>
</reference>
<gene>
    <name evidence="3" type="ORF">MuYL_4918</name>
</gene>
<dbReference type="Pfam" id="PF00534">
    <property type="entry name" value="Glycos_transf_1"/>
    <property type="match status" value="1"/>
</dbReference>
<dbReference type="InterPro" id="IPR001296">
    <property type="entry name" value="Glyco_trans_1"/>
</dbReference>
<dbReference type="PANTHER" id="PTHR12526">
    <property type="entry name" value="GLYCOSYLTRANSFERASE"/>
    <property type="match status" value="1"/>
</dbReference>
<dbReference type="InterPro" id="IPR028098">
    <property type="entry name" value="Glyco_trans_4-like_N"/>
</dbReference>
<dbReference type="GO" id="GO:0016757">
    <property type="term" value="F:glycosyltransferase activity"/>
    <property type="evidence" value="ECO:0007669"/>
    <property type="project" value="InterPro"/>
</dbReference>
<dbReference type="Pfam" id="PF13439">
    <property type="entry name" value="Glyco_transf_4"/>
    <property type="match status" value="1"/>
</dbReference>
<feature type="domain" description="Glycosyltransferase subfamily 4-like N-terminal" evidence="2">
    <location>
        <begin position="37"/>
        <end position="152"/>
    </location>
</feature>
<accession>A0A223P4S5</accession>
<dbReference type="Gene3D" id="3.40.50.2000">
    <property type="entry name" value="Glycogen Phosphorylase B"/>
    <property type="match status" value="2"/>
</dbReference>
<keyword evidence="4" id="KW-1185">Reference proteome</keyword>
<dbReference type="PANTHER" id="PTHR12526:SF630">
    <property type="entry name" value="GLYCOSYLTRANSFERASE"/>
    <property type="match status" value="1"/>
</dbReference>
<dbReference type="OrthoDB" id="655095at2"/>
<dbReference type="SUPFAM" id="SSF53756">
    <property type="entry name" value="UDP-Glycosyltransferase/glycogen phosphorylase"/>
    <property type="match status" value="1"/>
</dbReference>
<evidence type="ECO:0000313" key="4">
    <source>
        <dbReference type="Proteomes" id="UP000215002"/>
    </source>
</evidence>
<evidence type="ECO:0000313" key="3">
    <source>
        <dbReference type="EMBL" id="ASU36801.1"/>
    </source>
</evidence>
<name>A0A223P4S5_9SPHI</name>
<protein>
    <recommendedName>
        <fullName evidence="5">Glycosyl transferase family 1 domain-containing protein</fullName>
    </recommendedName>
</protein>
<dbReference type="Proteomes" id="UP000215002">
    <property type="component" value="Chromosome"/>
</dbReference>
<dbReference type="CDD" id="cd03801">
    <property type="entry name" value="GT4_PimA-like"/>
    <property type="match status" value="1"/>
</dbReference>